<organism evidence="1 2">
    <name type="scientific">Methylocystis echinoides</name>
    <dbReference type="NCBI Taxonomy" id="29468"/>
    <lineage>
        <taxon>Bacteria</taxon>
        <taxon>Pseudomonadati</taxon>
        <taxon>Pseudomonadota</taxon>
        <taxon>Alphaproteobacteria</taxon>
        <taxon>Hyphomicrobiales</taxon>
        <taxon>Methylocystaceae</taxon>
        <taxon>Methylocystis</taxon>
    </lineage>
</organism>
<evidence type="ECO:0000313" key="1">
    <source>
        <dbReference type="EMBL" id="GLI92209.1"/>
    </source>
</evidence>
<name>A0A9W6GSP1_9HYPH</name>
<sequence>MRLLPIQQTAPLVECATGARAKAARAGRPAVGKKPVRHFRDERIYLLPLSGSEDLSVRFILANIWRSPTAPDGLPRGLSKSFPELFRKPRWRRKAGLKGNLADADR</sequence>
<keyword evidence="2" id="KW-1185">Reference proteome</keyword>
<evidence type="ECO:0000313" key="2">
    <source>
        <dbReference type="Proteomes" id="UP001144323"/>
    </source>
</evidence>
<proteinExistence type="predicted"/>
<dbReference type="Proteomes" id="UP001144323">
    <property type="component" value="Unassembled WGS sequence"/>
</dbReference>
<reference evidence="1" key="1">
    <citation type="journal article" date="2023" name="Int. J. Syst. Evol. Microbiol.">
        <title>Methylocystis iwaonis sp. nov., a type II methane-oxidizing bacterium from surface soil of a rice paddy field in Japan, and emended description of the genus Methylocystis (ex Whittenbury et al. 1970) Bowman et al. 1993.</title>
        <authorList>
            <person name="Kaise H."/>
            <person name="Sawadogo J.B."/>
            <person name="Alam M.S."/>
            <person name="Ueno C."/>
            <person name="Dianou D."/>
            <person name="Shinjo R."/>
            <person name="Asakawa S."/>
        </authorList>
    </citation>
    <scope>NUCLEOTIDE SEQUENCE</scope>
    <source>
        <strain evidence="1">LMG27198</strain>
    </source>
</reference>
<protein>
    <submittedName>
        <fullName evidence="1">Uncharacterized protein</fullName>
    </submittedName>
</protein>
<accession>A0A9W6GSP1</accession>
<gene>
    <name evidence="1" type="ORF">LMG27198_12010</name>
</gene>
<dbReference type="EMBL" id="BSEC01000001">
    <property type="protein sequence ID" value="GLI92209.1"/>
    <property type="molecule type" value="Genomic_DNA"/>
</dbReference>
<dbReference type="AlphaFoldDB" id="A0A9W6GSP1"/>
<comment type="caution">
    <text evidence="1">The sequence shown here is derived from an EMBL/GenBank/DDBJ whole genome shotgun (WGS) entry which is preliminary data.</text>
</comment>